<dbReference type="InterPro" id="IPR011990">
    <property type="entry name" value="TPR-like_helical_dom_sf"/>
</dbReference>
<evidence type="ECO:0008006" key="10">
    <source>
        <dbReference type="Google" id="ProtNLM"/>
    </source>
</evidence>
<accession>A0A1G1T840</accession>
<feature type="domain" description="SusD-like N-terminal" evidence="7">
    <location>
        <begin position="22"/>
        <end position="223"/>
    </location>
</feature>
<keyword evidence="3" id="KW-0732">Signal</keyword>
<keyword evidence="4" id="KW-0472">Membrane</keyword>
<evidence type="ECO:0000256" key="3">
    <source>
        <dbReference type="ARBA" id="ARBA00022729"/>
    </source>
</evidence>
<dbReference type="GO" id="GO:0009279">
    <property type="term" value="C:cell outer membrane"/>
    <property type="evidence" value="ECO:0007669"/>
    <property type="project" value="UniProtKB-SubCell"/>
</dbReference>
<comment type="caution">
    <text evidence="8">The sequence shown here is derived from an EMBL/GenBank/DDBJ whole genome shotgun (WGS) entry which is preliminary data.</text>
</comment>
<evidence type="ECO:0000313" key="8">
    <source>
        <dbReference type="EMBL" id="OGX87047.1"/>
    </source>
</evidence>
<dbReference type="SUPFAM" id="SSF48452">
    <property type="entry name" value="TPR-like"/>
    <property type="match status" value="1"/>
</dbReference>
<evidence type="ECO:0000259" key="6">
    <source>
        <dbReference type="Pfam" id="PF07980"/>
    </source>
</evidence>
<comment type="similarity">
    <text evidence="2">Belongs to the SusD family.</text>
</comment>
<dbReference type="PROSITE" id="PS51257">
    <property type="entry name" value="PROKAR_LIPOPROTEIN"/>
    <property type="match status" value="1"/>
</dbReference>
<dbReference type="Gene3D" id="1.25.40.390">
    <property type="match status" value="1"/>
</dbReference>
<dbReference type="InterPro" id="IPR033985">
    <property type="entry name" value="SusD-like_N"/>
</dbReference>
<proteinExistence type="inferred from homology"/>
<sequence length="473" mass="52559">MKKNLVLLSLLTLGLLSSCEKFLEEKPYDFLTASNFYQNEGDAVAGLNGAFSVMQQQRHYGRTAWLVQELGGEHIEVVGATTGDRAELNRYTYTANNGEIAFWWNNTYLMIARANDVIEKVPPISMDEVRKNNIVGNARFLRALGYFELVRSFGAVPLLLAPVKGPNDDLRPNRTPPATVYNQIIDDLKFAEANCLPENLIVAANKGRVSRGAAAALLAKVYLTRAASPDAQATDNQDALAAANRVINSNLYSLLPMYGDVFNADKENGPEHIFSVQFDLPPNVGNIIVRQYLSPAGGGFGSFSAANQFVQSYTANDVRKDWNLTNRAGTTVLSQFYFNKFRDDRRIGNDSRVNWLILRYADVLLLQSEALNNLNAADAAKYTGINRVRVRAGLVPLPTTSTTKAAFVDLLLQERSWELVQEGHRRFDLLRLGRLQQVQQSVLSRTVANNFLLLPIPQSEVVLNPNLMQNPGF</sequence>
<organism evidence="8 9">
    <name type="scientific">Hymenobacter lapidarius</name>
    <dbReference type="NCBI Taxonomy" id="1908237"/>
    <lineage>
        <taxon>Bacteria</taxon>
        <taxon>Pseudomonadati</taxon>
        <taxon>Bacteroidota</taxon>
        <taxon>Cytophagia</taxon>
        <taxon>Cytophagales</taxon>
        <taxon>Hymenobacteraceae</taxon>
        <taxon>Hymenobacter</taxon>
    </lineage>
</organism>
<dbReference type="Proteomes" id="UP000176294">
    <property type="component" value="Unassembled WGS sequence"/>
</dbReference>
<dbReference type="Pfam" id="PF14322">
    <property type="entry name" value="SusD-like_3"/>
    <property type="match status" value="1"/>
</dbReference>
<evidence type="ECO:0000259" key="7">
    <source>
        <dbReference type="Pfam" id="PF14322"/>
    </source>
</evidence>
<dbReference type="EMBL" id="MDZB01000093">
    <property type="protein sequence ID" value="OGX87047.1"/>
    <property type="molecule type" value="Genomic_DNA"/>
</dbReference>
<evidence type="ECO:0000256" key="5">
    <source>
        <dbReference type="ARBA" id="ARBA00023237"/>
    </source>
</evidence>
<gene>
    <name evidence="8" type="ORF">BEN47_12105</name>
</gene>
<keyword evidence="9" id="KW-1185">Reference proteome</keyword>
<name>A0A1G1T840_9BACT</name>
<reference evidence="8 9" key="1">
    <citation type="submission" date="2016-08" db="EMBL/GenBank/DDBJ databases">
        <title>Hymenobacter coccineus sp. nov., Hymenobacter lapidarius sp. nov. and Hymenobacter glacialis sp. nov., isolated from Antarctic soil.</title>
        <authorList>
            <person name="Sedlacek I."/>
            <person name="Kralova S."/>
            <person name="Kyrova K."/>
            <person name="Maslanova I."/>
            <person name="Stankova E."/>
            <person name="Vrbovska V."/>
            <person name="Nemec M."/>
            <person name="Bartak M."/>
            <person name="Svec P."/>
            <person name="Busse H.-J."/>
            <person name="Pantucek R."/>
        </authorList>
    </citation>
    <scope>NUCLEOTIDE SEQUENCE [LARGE SCALE GENOMIC DNA]</scope>
    <source>
        <strain evidence="8 9">CCM 8643</strain>
    </source>
</reference>
<dbReference type="AlphaFoldDB" id="A0A1G1T840"/>
<evidence type="ECO:0000256" key="2">
    <source>
        <dbReference type="ARBA" id="ARBA00006275"/>
    </source>
</evidence>
<evidence type="ECO:0000313" key="9">
    <source>
        <dbReference type="Proteomes" id="UP000176294"/>
    </source>
</evidence>
<dbReference type="CDD" id="cd08977">
    <property type="entry name" value="SusD"/>
    <property type="match status" value="1"/>
</dbReference>
<keyword evidence="5" id="KW-0998">Cell outer membrane</keyword>
<evidence type="ECO:0000256" key="1">
    <source>
        <dbReference type="ARBA" id="ARBA00004442"/>
    </source>
</evidence>
<comment type="subcellular location">
    <subcellularLocation>
        <location evidence="1">Cell outer membrane</location>
    </subcellularLocation>
</comment>
<dbReference type="Pfam" id="PF07980">
    <property type="entry name" value="SusD_RagB"/>
    <property type="match status" value="1"/>
</dbReference>
<dbReference type="OrthoDB" id="9792139at2"/>
<evidence type="ECO:0000256" key="4">
    <source>
        <dbReference type="ARBA" id="ARBA00023136"/>
    </source>
</evidence>
<dbReference type="STRING" id="1908237.BEN47_12105"/>
<protein>
    <recommendedName>
        <fullName evidence="10">Carbohydrate-binding protein SusD</fullName>
    </recommendedName>
</protein>
<dbReference type="RefSeq" id="WP_070726666.1">
    <property type="nucleotide sequence ID" value="NZ_MDZB01000093.1"/>
</dbReference>
<feature type="domain" description="RagB/SusD" evidence="6">
    <location>
        <begin position="315"/>
        <end position="473"/>
    </location>
</feature>
<dbReference type="InterPro" id="IPR012944">
    <property type="entry name" value="SusD_RagB_dom"/>
</dbReference>